<evidence type="ECO:0000313" key="1">
    <source>
        <dbReference type="EMBL" id="KII74327.1"/>
    </source>
</evidence>
<proteinExistence type="predicted"/>
<reference evidence="1 2" key="1">
    <citation type="journal article" date="2014" name="Genome Biol. Evol.">
        <title>The genome of the myxosporean Thelohanellus kitauei shows adaptations to nutrient acquisition within its fish host.</title>
        <authorList>
            <person name="Yang Y."/>
            <person name="Xiong J."/>
            <person name="Zhou Z."/>
            <person name="Huo F."/>
            <person name="Miao W."/>
            <person name="Ran C."/>
            <person name="Liu Y."/>
            <person name="Zhang J."/>
            <person name="Feng J."/>
            <person name="Wang M."/>
            <person name="Wang M."/>
            <person name="Wang L."/>
            <person name="Yao B."/>
        </authorList>
    </citation>
    <scope>NUCLEOTIDE SEQUENCE [LARGE SCALE GENOMIC DNA]</scope>
    <source>
        <strain evidence="1">Wuqing</strain>
    </source>
</reference>
<sequence>MDILSACQEMVRIIFGEADASDVNKIPLPDRSIHRRIVDRRSDIELNIVSKIKSREFFALQVDKNTEISGKAELYGAFTITGRDQGFFSLSQQQNRNIIVTHCFLQSEAPADETVGPEL</sequence>
<evidence type="ECO:0000313" key="2">
    <source>
        <dbReference type="Proteomes" id="UP000031668"/>
    </source>
</evidence>
<dbReference type="EMBL" id="JWZT01000451">
    <property type="protein sequence ID" value="KII74327.1"/>
    <property type="molecule type" value="Genomic_DNA"/>
</dbReference>
<protein>
    <submittedName>
        <fullName evidence="1">Uncharacterized protein</fullName>
    </submittedName>
</protein>
<accession>A0A0C2NJV9</accession>
<organism evidence="1 2">
    <name type="scientific">Thelohanellus kitauei</name>
    <name type="common">Myxosporean</name>
    <dbReference type="NCBI Taxonomy" id="669202"/>
    <lineage>
        <taxon>Eukaryota</taxon>
        <taxon>Metazoa</taxon>
        <taxon>Cnidaria</taxon>
        <taxon>Myxozoa</taxon>
        <taxon>Myxosporea</taxon>
        <taxon>Bivalvulida</taxon>
        <taxon>Platysporina</taxon>
        <taxon>Myxobolidae</taxon>
        <taxon>Thelohanellus</taxon>
    </lineage>
</organism>
<comment type="caution">
    <text evidence="1">The sequence shown here is derived from an EMBL/GenBank/DDBJ whole genome shotgun (WGS) entry which is preliminary data.</text>
</comment>
<dbReference type="Proteomes" id="UP000031668">
    <property type="component" value="Unassembled WGS sequence"/>
</dbReference>
<gene>
    <name evidence="1" type="ORF">RF11_03412</name>
</gene>
<dbReference type="PANTHER" id="PTHR45913">
    <property type="entry name" value="EPM2A-INTERACTING PROTEIN 1"/>
    <property type="match status" value="1"/>
</dbReference>
<dbReference type="AlphaFoldDB" id="A0A0C2NJV9"/>
<name>A0A0C2NJV9_THEKT</name>
<dbReference type="PANTHER" id="PTHR45913:SF19">
    <property type="entry name" value="LOW QUALITY PROTEIN: ZINC FINGER BED DOMAIN-CONTAINING PROTEIN 5-LIKE"/>
    <property type="match status" value="1"/>
</dbReference>
<dbReference type="OrthoDB" id="10000786at2759"/>
<keyword evidence="2" id="KW-1185">Reference proteome</keyword>